<evidence type="ECO:0008006" key="3">
    <source>
        <dbReference type="Google" id="ProtNLM"/>
    </source>
</evidence>
<gene>
    <name evidence="1" type="ORF">CAZ10_25550</name>
</gene>
<dbReference type="Proteomes" id="UP000194857">
    <property type="component" value="Unassembled WGS sequence"/>
</dbReference>
<dbReference type="AlphaFoldDB" id="A0A241XKP5"/>
<name>A0A241XKP5_PSEAI</name>
<dbReference type="EMBL" id="NFFZ01000016">
    <property type="protein sequence ID" value="OTI57595.1"/>
    <property type="molecule type" value="Genomic_DNA"/>
</dbReference>
<reference evidence="1 2" key="1">
    <citation type="submission" date="2017-05" db="EMBL/GenBank/DDBJ databases">
        <authorList>
            <person name="Song R."/>
            <person name="Chenine A.L."/>
            <person name="Ruprecht R.M."/>
        </authorList>
    </citation>
    <scope>NUCLEOTIDE SEQUENCE [LARGE SCALE GENOMIC DNA]</scope>
    <source>
        <strain evidence="1 2">S567_C10_BS</strain>
    </source>
</reference>
<sequence length="198" mass="21931">MPDCGIRDPKACGWRVAVCLASGPSLTAEDCERVREWRNSSPQRAAICTNTTFRLTPWADALWAMDKVWWERYASEAKATFCGELLTLSANPFGIKTARIEHYRNSGGGAVSLAIARGAKRIILLGYDMQKTGGMSHWHGDHPRGLGSAGKISEWPVEFENLKRKNPGIEIINCTRETALTCFARRPLEDALNEPDPA</sequence>
<comment type="caution">
    <text evidence="1">The sequence shown here is derived from an EMBL/GenBank/DDBJ whole genome shotgun (WGS) entry which is preliminary data.</text>
</comment>
<proteinExistence type="predicted"/>
<dbReference type="Gene3D" id="3.90.1480.10">
    <property type="entry name" value="Alpha-2,3-sialyltransferase"/>
    <property type="match status" value="1"/>
</dbReference>
<accession>A0A241XKP5</accession>
<organism evidence="1 2">
    <name type="scientific">Pseudomonas aeruginosa</name>
    <dbReference type="NCBI Taxonomy" id="287"/>
    <lineage>
        <taxon>Bacteria</taxon>
        <taxon>Pseudomonadati</taxon>
        <taxon>Pseudomonadota</taxon>
        <taxon>Gammaproteobacteria</taxon>
        <taxon>Pseudomonadales</taxon>
        <taxon>Pseudomonadaceae</taxon>
        <taxon>Pseudomonas</taxon>
    </lineage>
</organism>
<protein>
    <recommendedName>
        <fullName evidence="3">Norphogenetic protein</fullName>
    </recommendedName>
</protein>
<evidence type="ECO:0000313" key="2">
    <source>
        <dbReference type="Proteomes" id="UP000194857"/>
    </source>
</evidence>
<evidence type="ECO:0000313" key="1">
    <source>
        <dbReference type="EMBL" id="OTI57595.1"/>
    </source>
</evidence>